<dbReference type="Gene3D" id="3.40.50.10600">
    <property type="entry name" value="SpoIIaa-like domains"/>
    <property type="match status" value="1"/>
</dbReference>
<keyword evidence="2" id="KW-1185">Reference proteome</keyword>
<reference evidence="1 2" key="1">
    <citation type="submission" date="2013-08" db="EMBL/GenBank/DDBJ databases">
        <title>draft genome of Halomonas huanghegensis, strain BJGMM-B45T.</title>
        <authorList>
            <person name="Miao C."/>
            <person name="Wan Y."/>
            <person name="Jin W."/>
        </authorList>
    </citation>
    <scope>NUCLEOTIDE SEQUENCE [LARGE SCALE GENOMIC DNA]</scope>
    <source>
        <strain evidence="1 2">BJGMM-B45</strain>
    </source>
</reference>
<organism evidence="1 2">
    <name type="scientific">Halomonas huangheensis</name>
    <dbReference type="NCBI Taxonomy" id="1178482"/>
    <lineage>
        <taxon>Bacteria</taxon>
        <taxon>Pseudomonadati</taxon>
        <taxon>Pseudomonadota</taxon>
        <taxon>Gammaproteobacteria</taxon>
        <taxon>Oceanospirillales</taxon>
        <taxon>Halomonadaceae</taxon>
        <taxon>Halomonas</taxon>
    </lineage>
</organism>
<name>W1N4X2_9GAMM</name>
<dbReference type="InterPro" id="IPR036513">
    <property type="entry name" value="STAS_dom_sf"/>
</dbReference>
<comment type="caution">
    <text evidence="1">The sequence shown here is derived from an EMBL/GenBank/DDBJ whole genome shotgun (WGS) entry which is preliminary data.</text>
</comment>
<proteinExistence type="predicted"/>
<dbReference type="EMBL" id="AVBC01000039">
    <property type="protein sequence ID" value="ERL50549.1"/>
    <property type="molecule type" value="Genomic_DNA"/>
</dbReference>
<accession>W1N4X2</accession>
<dbReference type="STRING" id="1178482.AR456_06705"/>
<dbReference type="SUPFAM" id="SSF52091">
    <property type="entry name" value="SpoIIaa-like"/>
    <property type="match status" value="1"/>
</dbReference>
<gene>
    <name evidence="1" type="ORF">BJB45_05325</name>
</gene>
<dbReference type="OrthoDB" id="7619266at2"/>
<dbReference type="AlphaFoldDB" id="W1N4X2"/>
<dbReference type="InterPro" id="IPR038396">
    <property type="entry name" value="SpoIIAA-like_sf"/>
</dbReference>
<dbReference type="KEGG" id="hhu:AR456_06705"/>
<protein>
    <recommendedName>
        <fullName evidence="3">STAS/SEC14 domain-containing protein</fullName>
    </recommendedName>
</protein>
<evidence type="ECO:0008006" key="3">
    <source>
        <dbReference type="Google" id="ProtNLM"/>
    </source>
</evidence>
<sequence length="139" mass="15485">MLEKLPSPAPHVVALKVGGTVTARELQHAIDAVEAAKKDHGRISMLAEIDNLRWMTATAVLKDIGYGLTQFGELKRYHRAAVVTDQEWIKHMAHLEEKLFKAIEIKSFTTAERNAAIAWVSELPRGENEDPEDDGYHGA</sequence>
<dbReference type="eggNOG" id="ENOG503345B">
    <property type="taxonomic scope" value="Bacteria"/>
</dbReference>
<dbReference type="InterPro" id="IPR021866">
    <property type="entry name" value="SpoIIAA-like"/>
</dbReference>
<evidence type="ECO:0000313" key="2">
    <source>
        <dbReference type="Proteomes" id="UP000019113"/>
    </source>
</evidence>
<dbReference type="PATRIC" id="fig|1178482.3.peg.3652"/>
<dbReference type="Proteomes" id="UP000019113">
    <property type="component" value="Unassembled WGS sequence"/>
</dbReference>
<dbReference type="RefSeq" id="WP_021820602.1">
    <property type="nucleotide sequence ID" value="NZ_AVBC01000039.1"/>
</dbReference>
<evidence type="ECO:0000313" key="1">
    <source>
        <dbReference type="EMBL" id="ERL50549.1"/>
    </source>
</evidence>
<dbReference type="Pfam" id="PF11964">
    <property type="entry name" value="SpoIIAA-like"/>
    <property type="match status" value="1"/>
</dbReference>